<proteinExistence type="predicted"/>
<name>A0AC35F3I8_9BILA</name>
<organism evidence="1 2">
    <name type="scientific">Panagrolaimus sp. PS1159</name>
    <dbReference type="NCBI Taxonomy" id="55785"/>
    <lineage>
        <taxon>Eukaryota</taxon>
        <taxon>Metazoa</taxon>
        <taxon>Ecdysozoa</taxon>
        <taxon>Nematoda</taxon>
        <taxon>Chromadorea</taxon>
        <taxon>Rhabditida</taxon>
        <taxon>Tylenchina</taxon>
        <taxon>Panagrolaimomorpha</taxon>
        <taxon>Panagrolaimoidea</taxon>
        <taxon>Panagrolaimidae</taxon>
        <taxon>Panagrolaimus</taxon>
    </lineage>
</organism>
<sequence>MKQFYLLLLFIVGLSAIEYHGDRRHWTIVDADGKINIALHLFNEQVDLIFPSNKSFHDIASDIKVYSPSGNVPCHDTANTIGFTLLFDDRNHIHGEIKDIMENGAYKVIMFLYEKCDNVKLSYHYATEIIEGAEIPLETIGRVCFKDGDPFQQYGSDPTRSFMNLQKVTPGNFGCQVFLILPKYMHVRDFDFKEPTTLS</sequence>
<protein>
    <submittedName>
        <fullName evidence="2">Uncharacterized protein</fullName>
    </submittedName>
</protein>
<reference evidence="2" key="1">
    <citation type="submission" date="2022-11" db="UniProtKB">
        <authorList>
            <consortium name="WormBaseParasite"/>
        </authorList>
    </citation>
    <scope>IDENTIFICATION</scope>
</reference>
<evidence type="ECO:0000313" key="2">
    <source>
        <dbReference type="WBParaSite" id="PS1159_v2.g1279.t1"/>
    </source>
</evidence>
<accession>A0AC35F3I8</accession>
<dbReference type="Proteomes" id="UP000887580">
    <property type="component" value="Unplaced"/>
</dbReference>
<dbReference type="WBParaSite" id="PS1159_v2.g1279.t1">
    <property type="protein sequence ID" value="PS1159_v2.g1279.t1"/>
    <property type="gene ID" value="PS1159_v2.g1279"/>
</dbReference>
<evidence type="ECO:0000313" key="1">
    <source>
        <dbReference type="Proteomes" id="UP000887580"/>
    </source>
</evidence>